<evidence type="ECO:0000313" key="4">
    <source>
        <dbReference type="Proteomes" id="UP000255024"/>
    </source>
</evidence>
<dbReference type="InterPro" id="IPR036514">
    <property type="entry name" value="SGNH_hydro_sf"/>
</dbReference>
<evidence type="ECO:0000313" key="3">
    <source>
        <dbReference type="EMBL" id="STZ27546.1"/>
    </source>
</evidence>
<reference evidence="3 4" key="1">
    <citation type="submission" date="2018-06" db="EMBL/GenBank/DDBJ databases">
        <authorList>
            <consortium name="Pathogen Informatics"/>
            <person name="Doyle S."/>
        </authorList>
    </citation>
    <scope>NUCLEOTIDE SEQUENCE [LARGE SCALE GENOMIC DNA]</scope>
    <source>
        <strain evidence="3 4">NCTC11179</strain>
    </source>
</reference>
<sequence>MQKIIGILLCLHSFCMGAQTDKKVKYYEIHQPFARVDTLKYRELPKGVKQMGRHSAGLFVDFKTSAKQISAKWCVQPSTVYAYLSEVNRRGLDLYAKVGTTYQYVRSGFPDAKSDCSEAIIIDQLTGEDREYRLYFPVYSELVNLQLGVEEEATFKAIQPTYDKRILIYGSSIAQGASASRPGMAYPAQLERKYGYEFLNYGFGGSAKMEETVATLLADIPKVDLFIMDCVPNSSVEEIKQRTAAFVALYRKKNPDVPIVMIPSVIREVGYFNTIIGQRVMAQNQQFKKEYEALIQQGVQNLHYVDVEYLLGTDHEGTSDGVHPTDLGFARWIEAVQPHIEVLFQRYF</sequence>
<feature type="domain" description="SGNH hydrolase-type esterase" evidence="1">
    <location>
        <begin position="164"/>
        <end position="340"/>
    </location>
</feature>
<dbReference type="InterPro" id="IPR051532">
    <property type="entry name" value="Ester_Hydrolysis_Enzymes"/>
</dbReference>
<dbReference type="Gene3D" id="3.40.50.1110">
    <property type="entry name" value="SGNH hydrolase"/>
    <property type="match status" value="1"/>
</dbReference>
<evidence type="ECO:0000259" key="1">
    <source>
        <dbReference type="Pfam" id="PF14606"/>
    </source>
</evidence>
<dbReference type="PANTHER" id="PTHR30383">
    <property type="entry name" value="THIOESTERASE 1/PROTEASE 1/LYSOPHOSPHOLIPASE L1"/>
    <property type="match status" value="1"/>
</dbReference>
<gene>
    <name evidence="3" type="ORF">NCTC11179_01082</name>
</gene>
<organism evidence="3 4">
    <name type="scientific">Myroides odoratus</name>
    <name type="common">Flavobacterium odoratum</name>
    <dbReference type="NCBI Taxonomy" id="256"/>
    <lineage>
        <taxon>Bacteria</taxon>
        <taxon>Pseudomonadati</taxon>
        <taxon>Bacteroidota</taxon>
        <taxon>Flavobacteriia</taxon>
        <taxon>Flavobacteriales</taxon>
        <taxon>Flavobacteriaceae</taxon>
        <taxon>Myroides</taxon>
    </lineage>
</organism>
<protein>
    <recommendedName>
        <fullName evidence="5">SGNH hydrolase-type esterase domain-containing protein</fullName>
    </recommendedName>
</protein>
<dbReference type="EMBL" id="UGQL01000001">
    <property type="protein sequence ID" value="STZ27546.1"/>
    <property type="molecule type" value="Genomic_DNA"/>
</dbReference>
<evidence type="ECO:0008006" key="5">
    <source>
        <dbReference type="Google" id="ProtNLM"/>
    </source>
</evidence>
<evidence type="ECO:0000259" key="2">
    <source>
        <dbReference type="Pfam" id="PF14607"/>
    </source>
</evidence>
<proteinExistence type="predicted"/>
<dbReference type="GO" id="GO:0016788">
    <property type="term" value="F:hydrolase activity, acting on ester bonds"/>
    <property type="evidence" value="ECO:0007669"/>
    <property type="project" value="UniProtKB-ARBA"/>
</dbReference>
<dbReference type="Pfam" id="PF14606">
    <property type="entry name" value="Lipase_GDSL_3"/>
    <property type="match status" value="1"/>
</dbReference>
<dbReference type="Gene3D" id="2.60.120.260">
    <property type="entry name" value="Galactose-binding domain-like"/>
    <property type="match status" value="1"/>
</dbReference>
<dbReference type="PANTHER" id="PTHR30383:SF29">
    <property type="entry name" value="SGNH HYDROLASE-TYPE ESTERASE DOMAIN-CONTAINING PROTEIN"/>
    <property type="match status" value="1"/>
</dbReference>
<dbReference type="InterPro" id="IPR032740">
    <property type="entry name" value="GxDLY"/>
</dbReference>
<keyword evidence="4" id="KW-1185">Reference proteome</keyword>
<accession>A0A378RKI4</accession>
<dbReference type="InterPro" id="IPR013830">
    <property type="entry name" value="SGNH_hydro"/>
</dbReference>
<dbReference type="AlphaFoldDB" id="A0A378RKI4"/>
<name>A0A378RKI4_MYROD</name>
<dbReference type="Pfam" id="PF14607">
    <property type="entry name" value="GxDLY"/>
    <property type="match status" value="1"/>
</dbReference>
<dbReference type="SUPFAM" id="SSF52266">
    <property type="entry name" value="SGNH hydrolase"/>
    <property type="match status" value="1"/>
</dbReference>
<feature type="domain" description="SGNH hydrolase-type esterase N-terminal" evidence="2">
    <location>
        <begin position="27"/>
        <end position="155"/>
    </location>
</feature>
<dbReference type="Proteomes" id="UP000255024">
    <property type="component" value="Unassembled WGS sequence"/>
</dbReference>
<dbReference type="RefSeq" id="WP_115090463.1">
    <property type="nucleotide sequence ID" value="NZ_CP068107.1"/>
</dbReference>